<keyword evidence="4 7" id="KW-0472">Membrane</keyword>
<dbReference type="EMBL" id="MHQB01000007">
    <property type="protein sequence ID" value="OGZ94584.1"/>
    <property type="molecule type" value="Genomic_DNA"/>
</dbReference>
<dbReference type="PANTHER" id="PTHR30518:SF2">
    <property type="entry name" value="ENDOLYTIC MUREIN TRANSGLYCOSYLASE"/>
    <property type="match status" value="1"/>
</dbReference>
<dbReference type="HAMAP" id="MF_02065">
    <property type="entry name" value="MltG"/>
    <property type="match status" value="1"/>
</dbReference>
<feature type="transmembrane region" description="Helical" evidence="7">
    <location>
        <begin position="21"/>
        <end position="43"/>
    </location>
</feature>
<keyword evidence="3 7" id="KW-1133">Transmembrane helix</keyword>
<dbReference type="NCBIfam" id="TIGR00247">
    <property type="entry name" value="endolytic transglycosylase MltG"/>
    <property type="match status" value="1"/>
</dbReference>
<dbReference type="Proteomes" id="UP000177392">
    <property type="component" value="Unassembled WGS sequence"/>
</dbReference>
<evidence type="ECO:0000256" key="4">
    <source>
        <dbReference type="ARBA" id="ARBA00023136"/>
    </source>
</evidence>
<evidence type="ECO:0000256" key="7">
    <source>
        <dbReference type="SAM" id="Phobius"/>
    </source>
</evidence>
<dbReference type="GO" id="GO:0016829">
    <property type="term" value="F:lyase activity"/>
    <property type="evidence" value="ECO:0007669"/>
    <property type="project" value="UniProtKB-KW"/>
</dbReference>
<keyword evidence="5" id="KW-0456">Lyase</keyword>
<gene>
    <name evidence="8" type="ORF">A2131_02390</name>
</gene>
<accession>A0A1G2K569</accession>
<protein>
    <recommendedName>
        <fullName evidence="10">Endolytic murein transglycosylase</fullName>
    </recommendedName>
</protein>
<evidence type="ECO:0000313" key="8">
    <source>
        <dbReference type="EMBL" id="OGZ94584.1"/>
    </source>
</evidence>
<evidence type="ECO:0000256" key="5">
    <source>
        <dbReference type="ARBA" id="ARBA00023239"/>
    </source>
</evidence>
<organism evidence="8 9">
    <name type="scientific">Candidatus Sungbacteria bacterium GWC2_49_10</name>
    <dbReference type="NCBI Taxonomy" id="1802263"/>
    <lineage>
        <taxon>Bacteria</taxon>
        <taxon>Candidatus Sungiibacteriota</taxon>
    </lineage>
</organism>
<feature type="non-terminal residue" evidence="8">
    <location>
        <position position="338"/>
    </location>
</feature>
<comment type="caution">
    <text evidence="8">The sequence shown here is derived from an EMBL/GenBank/DDBJ whole genome shotgun (WGS) entry which is preliminary data.</text>
</comment>
<evidence type="ECO:0000313" key="9">
    <source>
        <dbReference type="Proteomes" id="UP000177392"/>
    </source>
</evidence>
<dbReference type="AlphaFoldDB" id="A0A1G2K569"/>
<dbReference type="GO" id="GO:0071555">
    <property type="term" value="P:cell wall organization"/>
    <property type="evidence" value="ECO:0007669"/>
    <property type="project" value="UniProtKB-KW"/>
</dbReference>
<dbReference type="Gene3D" id="3.30.1490.480">
    <property type="entry name" value="Endolytic murein transglycosylase"/>
    <property type="match status" value="1"/>
</dbReference>
<dbReference type="InterPro" id="IPR003770">
    <property type="entry name" value="MLTG-like"/>
</dbReference>
<dbReference type="PANTHER" id="PTHR30518">
    <property type="entry name" value="ENDOLYTIC MUREIN TRANSGLYCOSYLASE"/>
    <property type="match status" value="1"/>
</dbReference>
<reference evidence="8 9" key="1">
    <citation type="journal article" date="2016" name="Nat. Commun.">
        <title>Thousands of microbial genomes shed light on interconnected biogeochemical processes in an aquifer system.</title>
        <authorList>
            <person name="Anantharaman K."/>
            <person name="Brown C.T."/>
            <person name="Hug L.A."/>
            <person name="Sharon I."/>
            <person name="Castelle C.J."/>
            <person name="Probst A.J."/>
            <person name="Thomas B.C."/>
            <person name="Singh A."/>
            <person name="Wilkins M.J."/>
            <person name="Karaoz U."/>
            <person name="Brodie E.L."/>
            <person name="Williams K.H."/>
            <person name="Hubbard S.S."/>
            <person name="Banfield J.F."/>
        </authorList>
    </citation>
    <scope>NUCLEOTIDE SEQUENCE [LARGE SCALE GENOMIC DNA]</scope>
</reference>
<name>A0A1G2K569_9BACT</name>
<keyword evidence="6" id="KW-0961">Cell wall biogenesis/degradation</keyword>
<proteinExistence type="inferred from homology"/>
<evidence type="ECO:0008006" key="10">
    <source>
        <dbReference type="Google" id="ProtNLM"/>
    </source>
</evidence>
<keyword evidence="1" id="KW-1003">Cell membrane</keyword>
<sequence length="338" mass="38423">MELRTPLKPIGEPARPSPKRWVLVFTGIGILILILAIVAFFAYRNAFSAPEKNAESERFIIALNSNDKEIIERLWSEGFVKSARAFRFALNWNQGAVKPGAYKISKAMNAWEIAKIFEGSPYMKWVVIPEGLRKEEIAEILRQELGWSEDETRNWITKDTTARANYIEGVYFPDTYLIPTDEASSDVARRLQTKFDEKFATAAKEALTQNIRWPTLLKIASIVQREAAGKTDMPIIAGVLWNRLLKDIKLEVDATVQYARGNTGNGWWAPIKPADKNIDSPYNTYKYKGLPPHPIANPGLDAMNAVLFPEETDCFYYLHDDLGIIHCAKTFEEHKKNI</sequence>
<keyword evidence="2 7" id="KW-0812">Transmembrane</keyword>
<evidence type="ECO:0000256" key="6">
    <source>
        <dbReference type="ARBA" id="ARBA00023316"/>
    </source>
</evidence>
<evidence type="ECO:0000256" key="2">
    <source>
        <dbReference type="ARBA" id="ARBA00022692"/>
    </source>
</evidence>
<evidence type="ECO:0000256" key="1">
    <source>
        <dbReference type="ARBA" id="ARBA00022475"/>
    </source>
</evidence>
<evidence type="ECO:0000256" key="3">
    <source>
        <dbReference type="ARBA" id="ARBA00022989"/>
    </source>
</evidence>
<dbReference type="Pfam" id="PF02618">
    <property type="entry name" value="YceG"/>
    <property type="match status" value="1"/>
</dbReference>